<dbReference type="GO" id="GO:0042753">
    <property type="term" value="P:positive regulation of circadian rhythm"/>
    <property type="evidence" value="ECO:0007669"/>
    <property type="project" value="InterPro"/>
</dbReference>
<protein>
    <recommendedName>
        <fullName evidence="6">Protein EARLY FLOWERING 4 domain-containing protein</fullName>
    </recommendedName>
</protein>
<comment type="caution">
    <text evidence="7">The sequence shown here is derived from an EMBL/GenBank/DDBJ whole genome shotgun (WGS) entry which is preliminary data.</text>
</comment>
<comment type="similarity">
    <text evidence="2">Belongs to the EARLY FLOWERING 4 family.</text>
</comment>
<dbReference type="OMA" id="RVWETFQ"/>
<dbReference type="EMBL" id="CM035416">
    <property type="protein sequence ID" value="KAH7425409.1"/>
    <property type="molecule type" value="Genomic_DNA"/>
</dbReference>
<name>A0A8T2TY62_CERRI</name>
<evidence type="ECO:0000256" key="4">
    <source>
        <dbReference type="ARBA" id="ARBA00023242"/>
    </source>
</evidence>
<evidence type="ECO:0000313" key="8">
    <source>
        <dbReference type="Proteomes" id="UP000825935"/>
    </source>
</evidence>
<evidence type="ECO:0000256" key="5">
    <source>
        <dbReference type="SAM" id="MobiDB-lite"/>
    </source>
</evidence>
<keyword evidence="8" id="KW-1185">Reference proteome</keyword>
<dbReference type="AlphaFoldDB" id="A0A8T2TY62"/>
<feature type="region of interest" description="Disordered" evidence="5">
    <location>
        <begin position="101"/>
        <end position="127"/>
    </location>
</feature>
<sequence length="127" mass="14681">MEDIMTRENVSSELANGSNEAERVWETFQKRFSQVQVILDKNRLLIKQISQNHESRTPEDLAKNVKLIRELNTNIAQVVEIYASLSSEFVMFMSENVTERNSTSFMRVDTEDSNNQPISGQKKPRQS</sequence>
<evidence type="ECO:0000256" key="3">
    <source>
        <dbReference type="ARBA" id="ARBA00023108"/>
    </source>
</evidence>
<gene>
    <name evidence="7" type="ORF">KP509_11G052600</name>
</gene>
<dbReference type="OrthoDB" id="1895690at2759"/>
<dbReference type="PANTHER" id="PTHR33469:SF16">
    <property type="entry name" value="PROTEIN ELF4-LIKE 4"/>
    <property type="match status" value="1"/>
</dbReference>
<organism evidence="7 8">
    <name type="scientific">Ceratopteris richardii</name>
    <name type="common">Triangle waterfern</name>
    <dbReference type="NCBI Taxonomy" id="49495"/>
    <lineage>
        <taxon>Eukaryota</taxon>
        <taxon>Viridiplantae</taxon>
        <taxon>Streptophyta</taxon>
        <taxon>Embryophyta</taxon>
        <taxon>Tracheophyta</taxon>
        <taxon>Polypodiopsida</taxon>
        <taxon>Polypodiidae</taxon>
        <taxon>Polypodiales</taxon>
        <taxon>Pteridineae</taxon>
        <taxon>Pteridaceae</taxon>
        <taxon>Parkerioideae</taxon>
        <taxon>Ceratopteris</taxon>
    </lineage>
</organism>
<dbReference type="PANTHER" id="PTHR33469">
    <property type="entry name" value="PROTEIN ELF4-LIKE 4"/>
    <property type="match status" value="1"/>
</dbReference>
<keyword evidence="3" id="KW-0090">Biological rhythms</keyword>
<dbReference type="GO" id="GO:0009649">
    <property type="term" value="P:entrainment of circadian clock"/>
    <property type="evidence" value="ECO:0007669"/>
    <property type="project" value="TreeGrafter"/>
</dbReference>
<dbReference type="Pfam" id="PF07011">
    <property type="entry name" value="Elf4"/>
    <property type="match status" value="1"/>
</dbReference>
<evidence type="ECO:0000259" key="6">
    <source>
        <dbReference type="Pfam" id="PF07011"/>
    </source>
</evidence>
<keyword evidence="4" id="KW-0539">Nucleus</keyword>
<proteinExistence type="inferred from homology"/>
<dbReference type="GO" id="GO:0005634">
    <property type="term" value="C:nucleus"/>
    <property type="evidence" value="ECO:0007669"/>
    <property type="project" value="UniProtKB-SubCell"/>
</dbReference>
<comment type="subcellular location">
    <subcellularLocation>
        <location evidence="1">Nucleus</location>
    </subcellularLocation>
</comment>
<feature type="domain" description="Protein EARLY FLOWERING 4" evidence="6">
    <location>
        <begin position="22"/>
        <end position="96"/>
    </location>
</feature>
<evidence type="ECO:0000313" key="7">
    <source>
        <dbReference type="EMBL" id="KAH7425409.1"/>
    </source>
</evidence>
<evidence type="ECO:0000256" key="1">
    <source>
        <dbReference type="ARBA" id="ARBA00004123"/>
    </source>
</evidence>
<reference evidence="7" key="1">
    <citation type="submission" date="2021-08" db="EMBL/GenBank/DDBJ databases">
        <title>WGS assembly of Ceratopteris richardii.</title>
        <authorList>
            <person name="Marchant D.B."/>
            <person name="Chen G."/>
            <person name="Jenkins J."/>
            <person name="Shu S."/>
            <person name="Leebens-Mack J."/>
            <person name="Grimwood J."/>
            <person name="Schmutz J."/>
            <person name="Soltis P."/>
            <person name="Soltis D."/>
            <person name="Chen Z.-H."/>
        </authorList>
    </citation>
    <scope>NUCLEOTIDE SEQUENCE</scope>
    <source>
        <strain evidence="7">Whitten #5841</strain>
        <tissue evidence="7">Leaf</tissue>
    </source>
</reference>
<dbReference type="InterPro" id="IPR009741">
    <property type="entry name" value="EARLY_FLOWERING_4_dom"/>
</dbReference>
<evidence type="ECO:0000256" key="2">
    <source>
        <dbReference type="ARBA" id="ARBA00009514"/>
    </source>
</evidence>
<accession>A0A8T2TY62</accession>
<dbReference type="Proteomes" id="UP000825935">
    <property type="component" value="Chromosome 11"/>
</dbReference>
<dbReference type="GO" id="GO:0048511">
    <property type="term" value="P:rhythmic process"/>
    <property type="evidence" value="ECO:0007669"/>
    <property type="project" value="UniProtKB-KW"/>
</dbReference>
<dbReference type="InterPro" id="IPR040462">
    <property type="entry name" value="EARLY_FLOWERING_4"/>
</dbReference>